<comment type="caution">
    <text evidence="1">The sequence shown here is derived from an EMBL/GenBank/DDBJ whole genome shotgun (WGS) entry which is preliminary data.</text>
</comment>
<evidence type="ECO:0000313" key="2">
    <source>
        <dbReference type="Proteomes" id="UP000182190"/>
    </source>
</evidence>
<accession>A0A7Z9C1Q0</accession>
<reference evidence="1" key="1">
    <citation type="submission" date="2019-10" db="EMBL/GenBank/DDBJ databases">
        <authorList>
            <consortium name="Genoscope - CEA"/>
            <person name="William W."/>
        </authorList>
    </citation>
    <scope>NUCLEOTIDE SEQUENCE [LARGE SCALE GENOMIC DNA]</scope>
    <source>
        <strain evidence="1">BBR_PRJEB10994</strain>
    </source>
</reference>
<dbReference type="AlphaFoldDB" id="A0A7Z9C1Q0"/>
<organism evidence="1 2">
    <name type="scientific">Planktothrix paucivesiculata PCC 9631</name>
    <dbReference type="NCBI Taxonomy" id="671071"/>
    <lineage>
        <taxon>Bacteria</taxon>
        <taxon>Bacillati</taxon>
        <taxon>Cyanobacteriota</taxon>
        <taxon>Cyanophyceae</taxon>
        <taxon>Oscillatoriophycideae</taxon>
        <taxon>Oscillatoriales</taxon>
        <taxon>Microcoleaceae</taxon>
        <taxon>Planktothrix</taxon>
    </lineage>
</organism>
<evidence type="ECO:0000313" key="1">
    <source>
        <dbReference type="EMBL" id="VXD25693.1"/>
    </source>
</evidence>
<proteinExistence type="predicted"/>
<name>A0A7Z9C1Q0_9CYAN</name>
<dbReference type="EMBL" id="CZCS02000242">
    <property type="protein sequence ID" value="VXD25693.1"/>
    <property type="molecule type" value="Genomic_DNA"/>
</dbReference>
<sequence length="46" mass="4989">MVRAPGLLTLPSEVKRAKVEIATSGSDFFCVEFHTCWFGAECGAII</sequence>
<keyword evidence="2" id="KW-1185">Reference proteome</keyword>
<protein>
    <submittedName>
        <fullName evidence="1">Uncharacterized protein</fullName>
    </submittedName>
</protein>
<dbReference type="Proteomes" id="UP000182190">
    <property type="component" value="Unassembled WGS sequence"/>
</dbReference>
<gene>
    <name evidence="1" type="ORF">PL9631_970042</name>
</gene>